<evidence type="ECO:0000256" key="3">
    <source>
        <dbReference type="SAM" id="SignalP"/>
    </source>
</evidence>
<evidence type="ECO:0000313" key="5">
    <source>
        <dbReference type="Proteomes" id="UP000663856"/>
    </source>
</evidence>
<sequence length="872" mass="96603">MIQYRTSNSNKMAAFWFVSCIAFSLAGLSLTSEPQYLCTIWGDPHVTRFPSNANEQPQEFWCQDSGLQSIVRNKYVMASMVVSGYPYIVLDFNFVFLNDDGIPICTFNANQFSSTGASCGSDVTINTNLDTVSITYGKIDFSVLIRKTYWNSAYSNIYYSIFVYQSLCLIKLSDGLCKRGCDPIIGRRRRAVTQINSSDMNTTLVSAKAKEICQVYIDSFVRVAPKNLTDSEIRNIQTACITDVSNTGDTQFARTGAMVLAIQSVFGSNTSFQNFTDTIAKKLTDVLILVNETNQQADNRVPQIIKPISNYNAFLQTAVYMTSDLCRSYQGVSLNDSFLVAYAHSNYANGCGPIYGRSLFTLREIDEIPLNRINNFTAILKLFGGSLNETNAPFQAYGGTGITNEAVLRRVISPWSPANVTWFNQPTTTSSNKVVIPATTLEELYNVTLNVTQLVYDMRLAGPQLTVRAESKRCYGLSQYDQCSTNIACGCFNSTSATDSDMCGFRWLTCSELNSCMPNTHMCLEPNHVCVHHPDCQDLPLCYPLSMTSHELCPPISPTTTTTSSPPPESDNKLCLTATWATNGITVAGGKGFGHELDQLADPYGIFLDVNDIIYVADRSNHRIVTWKQGDLVGQLAAGVTWDINRKMLLNMPQDLVVDHNGTMYITDGGNKRLLRWPRGAQDGETMADDIQVVGIGQDDEESIYVSEYANGKLTKWRRGETSGHVIPTRLHHSNFLFVDQNRSIYVVSYMNHRVVKITEGVEEAVVVAGQSDNSGNGANQLAFPTGVFVDQLDTVYVADTQNHRIMRWPKGATSGSLIAGGHGIGSESNQLYYPSDVSLDRYGNLYVTDTLNNRVQKFVVDKSSCRTNKKK</sequence>
<feature type="signal peptide" evidence="3">
    <location>
        <begin position="1"/>
        <end position="26"/>
    </location>
</feature>
<keyword evidence="3" id="KW-0732">Signal</keyword>
<name>A0A816Y4D6_9BILA</name>
<dbReference type="InterPro" id="IPR050952">
    <property type="entry name" value="TRIM-NHL_E3_ligases"/>
</dbReference>
<protein>
    <submittedName>
        <fullName evidence="4">Uncharacterized protein</fullName>
    </submittedName>
</protein>
<comment type="caution">
    <text evidence="4">The sequence shown here is derived from an EMBL/GenBank/DDBJ whole genome shotgun (WGS) entry which is preliminary data.</text>
</comment>
<dbReference type="Proteomes" id="UP000663856">
    <property type="component" value="Unassembled WGS sequence"/>
</dbReference>
<dbReference type="Pfam" id="PF01436">
    <property type="entry name" value="NHL"/>
    <property type="match status" value="2"/>
</dbReference>
<dbReference type="SUPFAM" id="SSF63829">
    <property type="entry name" value="Calcium-dependent phosphotriesterase"/>
    <property type="match status" value="1"/>
</dbReference>
<dbReference type="GO" id="GO:0008270">
    <property type="term" value="F:zinc ion binding"/>
    <property type="evidence" value="ECO:0007669"/>
    <property type="project" value="UniProtKB-KW"/>
</dbReference>
<evidence type="ECO:0000256" key="2">
    <source>
        <dbReference type="PROSITE-ProRule" id="PRU00504"/>
    </source>
</evidence>
<dbReference type="InterPro" id="IPR001258">
    <property type="entry name" value="NHL_repeat"/>
</dbReference>
<dbReference type="AlphaFoldDB" id="A0A816Y4D6"/>
<proteinExistence type="predicted"/>
<dbReference type="EMBL" id="CAJNRF010013943">
    <property type="protein sequence ID" value="CAF2153065.1"/>
    <property type="molecule type" value="Genomic_DNA"/>
</dbReference>
<dbReference type="CDD" id="cd05819">
    <property type="entry name" value="NHL"/>
    <property type="match status" value="1"/>
</dbReference>
<keyword evidence="1" id="KW-0677">Repeat</keyword>
<dbReference type="PANTHER" id="PTHR24104:SF25">
    <property type="entry name" value="PROTEIN LIN-41"/>
    <property type="match status" value="1"/>
</dbReference>
<reference evidence="4" key="1">
    <citation type="submission" date="2021-02" db="EMBL/GenBank/DDBJ databases">
        <authorList>
            <person name="Nowell W R."/>
        </authorList>
    </citation>
    <scope>NUCLEOTIDE SEQUENCE</scope>
</reference>
<dbReference type="PROSITE" id="PS51125">
    <property type="entry name" value="NHL"/>
    <property type="match status" value="1"/>
</dbReference>
<dbReference type="InterPro" id="IPR011042">
    <property type="entry name" value="6-blade_b-propeller_TolB-like"/>
</dbReference>
<dbReference type="Gene3D" id="2.120.10.30">
    <property type="entry name" value="TolB, C-terminal domain"/>
    <property type="match status" value="2"/>
</dbReference>
<organism evidence="4 5">
    <name type="scientific">Rotaria magnacalcarata</name>
    <dbReference type="NCBI Taxonomy" id="392030"/>
    <lineage>
        <taxon>Eukaryota</taxon>
        <taxon>Metazoa</taxon>
        <taxon>Spiralia</taxon>
        <taxon>Gnathifera</taxon>
        <taxon>Rotifera</taxon>
        <taxon>Eurotatoria</taxon>
        <taxon>Bdelloidea</taxon>
        <taxon>Philodinida</taxon>
        <taxon>Philodinidae</taxon>
        <taxon>Rotaria</taxon>
    </lineage>
</organism>
<evidence type="ECO:0000256" key="1">
    <source>
        <dbReference type="ARBA" id="ARBA00022737"/>
    </source>
</evidence>
<feature type="repeat" description="NHL" evidence="2">
    <location>
        <begin position="823"/>
        <end position="862"/>
    </location>
</feature>
<dbReference type="PANTHER" id="PTHR24104">
    <property type="entry name" value="E3 UBIQUITIN-PROTEIN LIGASE NHLRC1-RELATED"/>
    <property type="match status" value="1"/>
</dbReference>
<evidence type="ECO:0000313" key="4">
    <source>
        <dbReference type="EMBL" id="CAF2153065.1"/>
    </source>
</evidence>
<gene>
    <name evidence="4" type="ORF">WKI299_LOCUS30699</name>
</gene>
<feature type="chain" id="PRO_5032747901" evidence="3">
    <location>
        <begin position="27"/>
        <end position="872"/>
    </location>
</feature>
<accession>A0A816Y4D6</accession>